<proteinExistence type="predicted"/>
<dbReference type="AlphaFoldDB" id="A0A7W7CA51"/>
<protein>
    <submittedName>
        <fullName evidence="1">Uncharacterized protein</fullName>
    </submittedName>
</protein>
<comment type="caution">
    <text evidence="1">The sequence shown here is derived from an EMBL/GenBank/DDBJ whole genome shotgun (WGS) entry which is preliminary data.</text>
</comment>
<dbReference type="EMBL" id="JACHMH010000001">
    <property type="protein sequence ID" value="MBB4675949.1"/>
    <property type="molecule type" value="Genomic_DNA"/>
</dbReference>
<sequence>MHLRSFPLPAPRTGEPDLTVPDSFPALLTSAIERSGLSLDSLQRRLAQRGVRVSLSTLSYWRRGRSQPERRESLAAVGVLEEVLGLPRHTLLALLGPRRPRGRWLSRSFPVRPLDTLWEDAATLSGLLESLGAPTEEQLTYLSLHEVHVVNEHGVDGSSTVRAVIRAEVDGVDRCAVTYLGEGAAPAVSARRSCRLGRSRVGPDQRLMVAELILDRMLRAGETAVLEYEVVWPAGQASASRLHRFRRPVREYVAQVEFHRDAVPSRCFQTYRHGLWAAEVGRQDVWIGAFRTAHLVALDVPAGIVGLRWEWN</sequence>
<evidence type="ECO:0000313" key="2">
    <source>
        <dbReference type="Proteomes" id="UP000533598"/>
    </source>
</evidence>
<dbReference type="RefSeq" id="WP_185001839.1">
    <property type="nucleotide sequence ID" value="NZ_BAAAUI010000021.1"/>
</dbReference>
<dbReference type="Proteomes" id="UP000533598">
    <property type="component" value="Unassembled WGS sequence"/>
</dbReference>
<name>A0A7W7CA51_9PSEU</name>
<gene>
    <name evidence="1" type="ORF">HNR67_002067</name>
</gene>
<accession>A0A7W7CA51</accession>
<organism evidence="1 2">
    <name type="scientific">Crossiella cryophila</name>
    <dbReference type="NCBI Taxonomy" id="43355"/>
    <lineage>
        <taxon>Bacteria</taxon>
        <taxon>Bacillati</taxon>
        <taxon>Actinomycetota</taxon>
        <taxon>Actinomycetes</taxon>
        <taxon>Pseudonocardiales</taxon>
        <taxon>Pseudonocardiaceae</taxon>
        <taxon>Crossiella</taxon>
    </lineage>
</organism>
<reference evidence="1 2" key="1">
    <citation type="submission" date="2020-08" db="EMBL/GenBank/DDBJ databases">
        <title>Sequencing the genomes of 1000 actinobacteria strains.</title>
        <authorList>
            <person name="Klenk H.-P."/>
        </authorList>
    </citation>
    <scope>NUCLEOTIDE SEQUENCE [LARGE SCALE GENOMIC DNA]</scope>
    <source>
        <strain evidence="1 2">DSM 44230</strain>
    </source>
</reference>
<evidence type="ECO:0000313" key="1">
    <source>
        <dbReference type="EMBL" id="MBB4675949.1"/>
    </source>
</evidence>
<keyword evidence="2" id="KW-1185">Reference proteome</keyword>